<dbReference type="OMA" id="NVGGEMY"/>
<keyword evidence="4" id="KW-1185">Reference proteome</keyword>
<accession>A0A0U1RNG7</accession>
<keyword evidence="5" id="KW-1267">Proteomics identification</keyword>
<evidence type="ECO:0000313" key="4">
    <source>
        <dbReference type="Proteomes" id="UP000000589"/>
    </source>
</evidence>
<name>A0A0U1RNG7_MOUSE</name>
<dbReference type="BioGRID-ORCS" id="233529">
    <property type="hits" value="2 hits in 77 CRISPR screens"/>
</dbReference>
<evidence type="ECO:0007829" key="5">
    <source>
        <dbReference type="ProteomicsDB" id="A0A0U1RNG7"/>
    </source>
</evidence>
<dbReference type="STRING" id="10090.ENSMUSP00000145558"/>
<dbReference type="RNAct" id="A0A0U1RNG7">
    <property type="molecule type" value="protein"/>
</dbReference>
<feature type="domain" description="BTB" evidence="1">
    <location>
        <begin position="71"/>
        <end position="168"/>
    </location>
</feature>
<evidence type="ECO:0007829" key="6">
    <source>
        <dbReference type="PubMed" id="21183079"/>
    </source>
</evidence>
<dbReference type="SMR" id="A0A0U1RNG7"/>
<dbReference type="Antibodypedia" id="45177">
    <property type="antibodies" value="220 antibodies from 17 providers"/>
</dbReference>
<dbReference type="DNASU" id="233529"/>
<dbReference type="InterPro" id="IPR011333">
    <property type="entry name" value="SKP1/BTB/POZ_sf"/>
</dbReference>
<sequence>MMLNSDYLLFLPLPPKCWNYRMSLPANQIKEPGKQSQPAKSLKEPSQEALPVNLLKESSQESRILCPDPAIVVELNVGGQFYTTTMGTLMKHPGSKFSEILSRSARHYKDAQGRFFIDRPGTYFGLLLDYLRTGQVPTEYVPEVYQEAKFYQIHLLVKILEDMPQIFGEQVARTQFLMGVPNYRENLEVLLHLARAEAVAMRSSKVVVCVVRTEEEDAKCVEPLHILEAKKTPVVKFGPWKAGPMTEDFVCCLEKDIRAKGYKVTSQRYHLSRDPYTCFWIFVFTWW</sequence>
<dbReference type="GeneTree" id="ENSGT00940000160762"/>
<protein>
    <submittedName>
        <fullName evidence="2">Potassium channel tetramerisation domain containing 14</fullName>
    </submittedName>
</protein>
<dbReference type="InParanoid" id="A0A0U1RNG7"/>
<dbReference type="SUPFAM" id="SSF54695">
    <property type="entry name" value="POZ domain"/>
    <property type="match status" value="1"/>
</dbReference>
<dbReference type="ExpressionAtlas" id="A0A0U1RNG7">
    <property type="expression patterns" value="baseline and differential"/>
</dbReference>
<reference evidence="2 4" key="3">
    <citation type="journal article" date="2011" name="PLoS Biol.">
        <title>Modernizing reference genome assemblies.</title>
        <authorList>
            <person name="Church D.M."/>
            <person name="Schneider V.A."/>
            <person name="Graves T."/>
            <person name="Auger K."/>
            <person name="Cunningham F."/>
            <person name="Bouk N."/>
            <person name="Chen H.C."/>
            <person name="Agarwala R."/>
            <person name="McLaren W.M."/>
            <person name="Ritchie G.R."/>
            <person name="Albracht D."/>
            <person name="Kremitzki M."/>
            <person name="Rock S."/>
            <person name="Kotkiewicz H."/>
            <person name="Kremitzki C."/>
            <person name="Wollam A."/>
            <person name="Trani L."/>
            <person name="Fulton L."/>
            <person name="Fulton R."/>
            <person name="Matthews L."/>
            <person name="Whitehead S."/>
            <person name="Chow W."/>
            <person name="Torrance J."/>
            <person name="Dunn M."/>
            <person name="Harden G."/>
            <person name="Threadgold G."/>
            <person name="Wood J."/>
            <person name="Collins J."/>
            <person name="Heath P."/>
            <person name="Griffiths G."/>
            <person name="Pelan S."/>
            <person name="Grafham D."/>
            <person name="Eichler E.E."/>
            <person name="Weinstock G."/>
            <person name="Mardis E.R."/>
            <person name="Wilson R.K."/>
            <person name="Howe K."/>
            <person name="Flicek P."/>
            <person name="Hubbard T."/>
        </authorList>
    </citation>
    <scope>NUCLEOTIDE SEQUENCE [LARGE SCALE GENOMIC DNA]</scope>
    <source>
        <strain evidence="2 4">C57BL/6J</strain>
    </source>
</reference>
<proteinExistence type="evidence at protein level"/>
<evidence type="ECO:0000313" key="2">
    <source>
        <dbReference type="Ensembl" id="ENSMUSP00000145558.2"/>
    </source>
</evidence>
<dbReference type="MGI" id="MGI:1289222">
    <property type="gene designation" value="Kctd14"/>
</dbReference>
<dbReference type="GeneID" id="233529"/>
<gene>
    <name evidence="2 3" type="primary">Kctd14</name>
</gene>
<dbReference type="Ensembl" id="ENSMUST00000206658.2">
    <property type="protein sequence ID" value="ENSMUSP00000145558.2"/>
    <property type="gene ID" value="ENSMUSG00000051727.15"/>
</dbReference>
<dbReference type="PANTHER" id="PTHR14499">
    <property type="entry name" value="POTASSIUM CHANNEL TETRAMERIZATION DOMAIN-CONTAINING"/>
    <property type="match status" value="1"/>
</dbReference>
<dbReference type="ProteomicsDB" id="314036"/>
<dbReference type="AGR" id="MGI:1289222"/>
<dbReference type="Bgee" id="ENSMUSG00000051727">
    <property type="expression patterns" value="Expressed in indifferent gonad and 165 other cell types or tissues"/>
</dbReference>
<reference evidence="6" key="2">
    <citation type="journal article" date="2010" name="Cell">
        <title>A tissue-specific atlas of mouse protein phosphorylation and expression.</title>
        <authorList>
            <person name="Huttlin E.L."/>
            <person name="Jedrychowski M.P."/>
            <person name="Elias J.E."/>
            <person name="Goswami T."/>
            <person name="Rad R."/>
            <person name="Beausoleil S.A."/>
            <person name="Villen J."/>
            <person name="Haas W."/>
            <person name="Sowa M.E."/>
            <person name="Gygi S.P."/>
        </authorList>
    </citation>
    <scope>IDENTIFICATION BY MASS SPECTROMETRY [LARGE SCALE ANALYSIS]</scope>
</reference>
<dbReference type="RefSeq" id="NP_001129707.1">
    <property type="nucleotide sequence ID" value="NM_001136235.1"/>
</dbReference>
<reference evidence="2" key="5">
    <citation type="submission" date="2025-09" db="UniProtKB">
        <authorList>
            <consortium name="Ensembl"/>
        </authorList>
    </citation>
    <scope>IDENTIFICATION</scope>
    <source>
        <strain evidence="2">C57BL/6J</strain>
    </source>
</reference>
<dbReference type="Proteomes" id="UP000000589">
    <property type="component" value="Chromosome 7"/>
</dbReference>
<dbReference type="FunCoup" id="A0A0U1RNG7">
    <property type="interactions" value="1"/>
</dbReference>
<evidence type="ECO:0000259" key="1">
    <source>
        <dbReference type="SMART" id="SM00225"/>
    </source>
</evidence>
<dbReference type="Pfam" id="PF25611">
    <property type="entry name" value="KCTD_C"/>
    <property type="match status" value="1"/>
</dbReference>
<dbReference type="OrthoDB" id="2414723at2759"/>
<dbReference type="PANTHER" id="PTHR14499:SF3">
    <property type="entry name" value="BTB_POZ DOMAIN-CONTAINING PROTEIN KCTD14"/>
    <property type="match status" value="1"/>
</dbReference>
<reference evidence="2" key="4">
    <citation type="submission" date="2025-08" db="UniProtKB">
        <authorList>
            <consortium name="Ensembl"/>
        </authorList>
    </citation>
    <scope>IDENTIFICATION</scope>
    <source>
        <strain evidence="2">C57BL/6J</strain>
    </source>
</reference>
<dbReference type="GO" id="GO:0051260">
    <property type="term" value="P:protein homooligomerization"/>
    <property type="evidence" value="ECO:0007669"/>
    <property type="project" value="InterPro"/>
</dbReference>
<organism evidence="2 4">
    <name type="scientific">Mus musculus</name>
    <name type="common">Mouse</name>
    <dbReference type="NCBI Taxonomy" id="10090"/>
    <lineage>
        <taxon>Eukaryota</taxon>
        <taxon>Metazoa</taxon>
        <taxon>Chordata</taxon>
        <taxon>Craniata</taxon>
        <taxon>Vertebrata</taxon>
        <taxon>Euteleostomi</taxon>
        <taxon>Mammalia</taxon>
        <taxon>Eutheria</taxon>
        <taxon>Euarchontoglires</taxon>
        <taxon>Glires</taxon>
        <taxon>Rodentia</taxon>
        <taxon>Myomorpha</taxon>
        <taxon>Muroidea</taxon>
        <taxon>Muridae</taxon>
        <taxon>Murinae</taxon>
        <taxon>Mus</taxon>
        <taxon>Mus</taxon>
    </lineage>
</organism>
<dbReference type="Gene3D" id="3.30.710.10">
    <property type="entry name" value="Potassium Channel Kv1.1, Chain A"/>
    <property type="match status" value="1"/>
</dbReference>
<reference evidence="2 4" key="1">
    <citation type="journal article" date="2009" name="PLoS Biol.">
        <title>Lineage-specific biology revealed by a finished genome assembly of the mouse.</title>
        <authorList>
            <consortium name="Mouse Genome Sequencing Consortium"/>
            <person name="Church D.M."/>
            <person name="Goodstadt L."/>
            <person name="Hillier L.W."/>
            <person name="Zody M.C."/>
            <person name="Goldstein S."/>
            <person name="She X."/>
            <person name="Bult C.J."/>
            <person name="Agarwala R."/>
            <person name="Cherry J.L."/>
            <person name="DiCuccio M."/>
            <person name="Hlavina W."/>
            <person name="Kapustin Y."/>
            <person name="Meric P."/>
            <person name="Maglott D."/>
            <person name="Birtle Z."/>
            <person name="Marques A.C."/>
            <person name="Graves T."/>
            <person name="Zhou S."/>
            <person name="Teague B."/>
            <person name="Potamousis K."/>
            <person name="Churas C."/>
            <person name="Place M."/>
            <person name="Herschleb J."/>
            <person name="Runnheim R."/>
            <person name="Forrest D."/>
            <person name="Amos-Landgraf J."/>
            <person name="Schwartz D.C."/>
            <person name="Cheng Z."/>
            <person name="Lindblad-Toh K."/>
            <person name="Eichler E.E."/>
            <person name="Ponting C.P."/>
        </authorList>
    </citation>
    <scope>NUCLEOTIDE SEQUENCE [LARGE SCALE GENOMIC DNA]</scope>
    <source>
        <strain evidence="2 4">C57BL/6J</strain>
    </source>
</reference>
<evidence type="ECO:0000313" key="3">
    <source>
        <dbReference type="MGI" id="MGI:1289222"/>
    </source>
</evidence>
<dbReference type="InterPro" id="IPR003131">
    <property type="entry name" value="T1-type_BTB"/>
</dbReference>
<dbReference type="SMART" id="SM00225">
    <property type="entry name" value="BTB"/>
    <property type="match status" value="1"/>
</dbReference>
<dbReference type="CTD" id="65987"/>
<dbReference type="Pfam" id="PF02214">
    <property type="entry name" value="BTB_2"/>
    <property type="match status" value="1"/>
</dbReference>
<dbReference type="InterPro" id="IPR057890">
    <property type="entry name" value="KCTD7/14_C"/>
</dbReference>
<dbReference type="InterPro" id="IPR000210">
    <property type="entry name" value="BTB/POZ_dom"/>
</dbReference>
<dbReference type="AlphaFoldDB" id="A0A0U1RNG7"/>
<dbReference type="VEuPathDB" id="HostDB:ENSMUSG00000051727"/>